<evidence type="ECO:0000256" key="5">
    <source>
        <dbReference type="ARBA" id="ARBA00022842"/>
    </source>
</evidence>
<dbReference type="InterPro" id="IPR002582">
    <property type="entry name" value="ACPS"/>
</dbReference>
<dbReference type="GO" id="GO:0008897">
    <property type="term" value="F:holo-[acyl-carrier-protein] synthase activity"/>
    <property type="evidence" value="ECO:0007669"/>
    <property type="project" value="UniProtKB-EC"/>
</dbReference>
<keyword evidence="8" id="KW-0963">Cytoplasm</keyword>
<evidence type="ECO:0000313" key="10">
    <source>
        <dbReference type="EMBL" id="CAI9086162.1"/>
    </source>
</evidence>
<protein>
    <recommendedName>
        <fullName evidence="8">Holo-[acyl-carrier-protein] synthase</fullName>
        <shortName evidence="8">Holo-ACP synthase</shortName>
        <ecNumber evidence="8">2.7.8.7</ecNumber>
    </recommendedName>
    <alternativeName>
        <fullName evidence="8">4'-phosphopantetheinyl transferase AcpS</fullName>
    </alternativeName>
</protein>
<dbReference type="InterPro" id="IPR004568">
    <property type="entry name" value="Ppantetheine-prot_Trfase_dom"/>
</dbReference>
<evidence type="ECO:0000256" key="8">
    <source>
        <dbReference type="HAMAP-Rule" id="MF_00101"/>
    </source>
</evidence>
<dbReference type="InterPro" id="IPR008278">
    <property type="entry name" value="4-PPantetheinyl_Trfase_dom"/>
</dbReference>
<evidence type="ECO:0000256" key="3">
    <source>
        <dbReference type="ARBA" id="ARBA00022723"/>
    </source>
</evidence>
<dbReference type="EMBL" id="OX458932">
    <property type="protein sequence ID" value="CAI9086162.1"/>
    <property type="molecule type" value="Genomic_DNA"/>
</dbReference>
<keyword evidence="1 8" id="KW-0444">Lipid biosynthesis</keyword>
<dbReference type="HAMAP" id="MF_00101">
    <property type="entry name" value="AcpS"/>
    <property type="match status" value="1"/>
</dbReference>
<keyword evidence="5 8" id="KW-0460">Magnesium</keyword>
<comment type="cofactor">
    <cofactor evidence="8">
        <name>Mg(2+)</name>
        <dbReference type="ChEBI" id="CHEBI:18420"/>
    </cofactor>
</comment>
<dbReference type="EC" id="2.7.8.7" evidence="8"/>
<accession>A0ABM9IEP6</accession>
<reference evidence="10" key="1">
    <citation type="submission" date="2023-03" db="EMBL/GenBank/DDBJ databases">
        <authorList>
            <person name="Cremers G."/>
            <person name="Picone N."/>
        </authorList>
    </citation>
    <scope>NUCLEOTIDE SEQUENCE</scope>
    <source>
        <strain evidence="10">Sample_alias</strain>
    </source>
</reference>
<feature type="binding site" evidence="8">
    <location>
        <position position="58"/>
    </location>
    <ligand>
        <name>Mg(2+)</name>
        <dbReference type="ChEBI" id="CHEBI:18420"/>
    </ligand>
</feature>
<keyword evidence="4 8" id="KW-0276">Fatty acid metabolism</keyword>
<comment type="catalytic activity">
    <reaction evidence="8">
        <text>apo-[ACP] + CoA = holo-[ACP] + adenosine 3',5'-bisphosphate + H(+)</text>
        <dbReference type="Rhea" id="RHEA:12068"/>
        <dbReference type="Rhea" id="RHEA-COMP:9685"/>
        <dbReference type="Rhea" id="RHEA-COMP:9690"/>
        <dbReference type="ChEBI" id="CHEBI:15378"/>
        <dbReference type="ChEBI" id="CHEBI:29999"/>
        <dbReference type="ChEBI" id="CHEBI:57287"/>
        <dbReference type="ChEBI" id="CHEBI:58343"/>
        <dbReference type="ChEBI" id="CHEBI:64479"/>
        <dbReference type="EC" id="2.7.8.7"/>
    </reaction>
</comment>
<comment type="subcellular location">
    <subcellularLocation>
        <location evidence="8">Cytoplasm</location>
    </subcellularLocation>
</comment>
<evidence type="ECO:0000256" key="4">
    <source>
        <dbReference type="ARBA" id="ARBA00022832"/>
    </source>
</evidence>
<keyword evidence="11" id="KW-1185">Reference proteome</keyword>
<dbReference type="Proteomes" id="UP001161497">
    <property type="component" value="Chromosome"/>
</dbReference>
<evidence type="ECO:0000256" key="6">
    <source>
        <dbReference type="ARBA" id="ARBA00023098"/>
    </source>
</evidence>
<evidence type="ECO:0000256" key="2">
    <source>
        <dbReference type="ARBA" id="ARBA00022679"/>
    </source>
</evidence>
<keyword evidence="7 8" id="KW-0275">Fatty acid biosynthesis</keyword>
<gene>
    <name evidence="8 10" type="primary">acpS</name>
    <name evidence="10" type="ORF">MFUM_1839</name>
</gene>
<organism evidence="10 11">
    <name type="scientific">Candidatus Methylacidiphilum fumarolicum</name>
    <dbReference type="NCBI Taxonomy" id="591154"/>
    <lineage>
        <taxon>Bacteria</taxon>
        <taxon>Pseudomonadati</taxon>
        <taxon>Verrucomicrobiota</taxon>
        <taxon>Methylacidiphilae</taxon>
        <taxon>Methylacidiphilales</taxon>
        <taxon>Methylacidiphilaceae</taxon>
        <taxon>Methylacidiphilum (ex Ratnadevi et al. 2023)</taxon>
    </lineage>
</organism>
<sequence length="123" mass="13697">MDIIAVGIDLVENSRIESVLNRFGDRFLKKIYRETELAYCFSMTNPIPHLSARFAAKEAVIKALGSPIAYWKDIEVFSKKNRAPQLFFHGEVLKLSSSRGVSSTYISLSHCRSTSAAVVILTG</sequence>
<dbReference type="SUPFAM" id="SSF56214">
    <property type="entry name" value="4'-phosphopantetheinyl transferase"/>
    <property type="match status" value="1"/>
</dbReference>
<evidence type="ECO:0000256" key="7">
    <source>
        <dbReference type="ARBA" id="ARBA00023160"/>
    </source>
</evidence>
<name>A0ABM9IEP6_9BACT</name>
<keyword evidence="6 8" id="KW-0443">Lipid metabolism</keyword>
<dbReference type="RefSeq" id="WP_009059092.1">
    <property type="nucleotide sequence ID" value="NZ_JAHXRZ010000015.1"/>
</dbReference>
<feature type="binding site" evidence="8">
    <location>
        <position position="9"/>
    </location>
    <ligand>
        <name>Mg(2+)</name>
        <dbReference type="ChEBI" id="CHEBI:18420"/>
    </ligand>
</feature>
<dbReference type="NCBIfam" id="TIGR00516">
    <property type="entry name" value="acpS"/>
    <property type="match status" value="1"/>
</dbReference>
<keyword evidence="2 8" id="KW-0808">Transferase</keyword>
<dbReference type="InterPro" id="IPR037143">
    <property type="entry name" value="4-PPantetheinyl_Trfase_dom_sf"/>
</dbReference>
<comment type="similarity">
    <text evidence="8">Belongs to the P-Pant transferase superfamily. AcpS family.</text>
</comment>
<comment type="function">
    <text evidence="8">Transfers the 4'-phosphopantetheine moiety from coenzyme A to a Ser of acyl-carrier-protein.</text>
</comment>
<dbReference type="NCBIfam" id="TIGR00556">
    <property type="entry name" value="pantethn_trn"/>
    <property type="match status" value="1"/>
</dbReference>
<evidence type="ECO:0000259" key="9">
    <source>
        <dbReference type="Pfam" id="PF01648"/>
    </source>
</evidence>
<evidence type="ECO:0000313" key="11">
    <source>
        <dbReference type="Proteomes" id="UP001161497"/>
    </source>
</evidence>
<keyword evidence="3 8" id="KW-0479">Metal-binding</keyword>
<feature type="domain" description="4'-phosphopantetheinyl transferase" evidence="9">
    <location>
        <begin position="5"/>
        <end position="101"/>
    </location>
</feature>
<proteinExistence type="inferred from homology"/>
<evidence type="ECO:0000256" key="1">
    <source>
        <dbReference type="ARBA" id="ARBA00022516"/>
    </source>
</evidence>
<dbReference type="Pfam" id="PF01648">
    <property type="entry name" value="ACPS"/>
    <property type="match status" value="1"/>
</dbReference>
<dbReference type="Gene3D" id="3.90.470.20">
    <property type="entry name" value="4'-phosphopantetheinyl transferase domain"/>
    <property type="match status" value="1"/>
</dbReference>